<comment type="subcellular location">
    <subcellularLocation>
        <location evidence="9">Lysosome membrane</location>
        <topology evidence="9">Peripheral membrane protein</topology>
    </subcellularLocation>
    <subcellularLocation>
        <location evidence="1">Secreted</location>
    </subcellularLocation>
</comment>
<reference evidence="12" key="1">
    <citation type="journal article" date="2021" name="bioRxiv">
        <title>Whole Genome Assembly and Annotation of Northern Wild Rice, Zizania palustris L., Supports a Whole Genome Duplication in the Zizania Genus.</title>
        <authorList>
            <person name="Haas M."/>
            <person name="Kono T."/>
            <person name="Macchietto M."/>
            <person name="Millas R."/>
            <person name="McGilp L."/>
            <person name="Shao M."/>
            <person name="Duquette J."/>
            <person name="Hirsch C.N."/>
            <person name="Kimball J."/>
        </authorList>
    </citation>
    <scope>NUCLEOTIDE SEQUENCE</scope>
    <source>
        <tissue evidence="12">Fresh leaf tissue</tissue>
    </source>
</reference>
<dbReference type="GO" id="GO:0005576">
    <property type="term" value="C:extracellular region"/>
    <property type="evidence" value="ECO:0007669"/>
    <property type="project" value="UniProtKB-SubCell"/>
</dbReference>
<evidence type="ECO:0000256" key="3">
    <source>
        <dbReference type="ARBA" id="ARBA00022525"/>
    </source>
</evidence>
<keyword evidence="5" id="KW-0378">Hydrolase</keyword>
<dbReference type="FunFam" id="3.20.20.80:FF:000023">
    <property type="entry name" value="heparanase-like protein 3"/>
    <property type="match status" value="1"/>
</dbReference>
<feature type="chain" id="PRO_5035249732" description="Heparanase-like protein 1" evidence="11">
    <location>
        <begin position="19"/>
        <end position="572"/>
    </location>
</feature>
<evidence type="ECO:0000313" key="12">
    <source>
        <dbReference type="EMBL" id="KAG8049080.1"/>
    </source>
</evidence>
<keyword evidence="6" id="KW-0472">Membrane</keyword>
<name>A0A8J5V2S1_ZIZPA</name>
<evidence type="ECO:0000256" key="7">
    <source>
        <dbReference type="ARBA" id="ARBA00023180"/>
    </source>
</evidence>
<evidence type="ECO:0000256" key="1">
    <source>
        <dbReference type="ARBA" id="ARBA00004613"/>
    </source>
</evidence>
<keyword evidence="7" id="KW-0325">Glycoprotein</keyword>
<feature type="signal peptide" evidence="11">
    <location>
        <begin position="1"/>
        <end position="18"/>
    </location>
</feature>
<dbReference type="GO" id="GO:0009505">
    <property type="term" value="C:plant-type cell wall"/>
    <property type="evidence" value="ECO:0007669"/>
    <property type="project" value="TreeGrafter"/>
</dbReference>
<dbReference type="GO" id="GO:0004566">
    <property type="term" value="F:beta-glucuronidase activity"/>
    <property type="evidence" value="ECO:0007669"/>
    <property type="project" value="TreeGrafter"/>
</dbReference>
<evidence type="ECO:0000256" key="6">
    <source>
        <dbReference type="ARBA" id="ARBA00023136"/>
    </source>
</evidence>
<dbReference type="GO" id="GO:0005765">
    <property type="term" value="C:lysosomal membrane"/>
    <property type="evidence" value="ECO:0007669"/>
    <property type="project" value="UniProtKB-SubCell"/>
</dbReference>
<dbReference type="AlphaFoldDB" id="A0A8J5V2S1"/>
<dbReference type="Pfam" id="PF03662">
    <property type="entry name" value="Glyco_hydro_79n"/>
    <property type="match status" value="1"/>
</dbReference>
<evidence type="ECO:0000256" key="4">
    <source>
        <dbReference type="ARBA" id="ARBA00022729"/>
    </source>
</evidence>
<sequence>MPCLWIIASLNFSGCVLGGWTTPFAGGERMRLWFLIPLLLCLPTLIRSEDYADVTIVVRGSQTIAATSDEFVCATMDWWPPEKCNYNQCPWGKASVLNLDLTNPLLAKAIQAFSPLRIRVGGSLQDQLVYGTPNLGSPCNPFSKVSSGLFGFSQGCITMERWDAVNNLFVNAGAVVTFGLNALQGRRQTGKGIWGGAWNSSNAREFMEYTVSMNYPIDSWEFGNELSGSGIGASVGAEQYGKDIIELQTIISELYGNSKKPLVVAPGGFYDQKWFAKLLEVSSPNVLNAMTHHVYNLGPGNDPQVANRILDPQYLSRTSDTFRDLQLTIQRHGPWSAPWVGEAGGAYNSGSPRVSNTFLNSFWYLDQLGQSAKYDTKVYCRQTLIGGNYGLLDTDTFVPNPDYYSALLWHRLMGKGVISLDTSGSSYLRAYAHCGKQKGGVALLLLNLNKNMGFMVSVRNDLNVGVDVDDDDKRGIRRDNSFVHGLKKTVSWVGSKASDGLQKREEYHLTPQDGNPLARTSLLNGAPLELTEDGDIPSLLPVQVSVNSPIYAAPLSIVFVVFPDFEAEGCEL</sequence>
<evidence type="ECO:0000256" key="11">
    <source>
        <dbReference type="SAM" id="SignalP"/>
    </source>
</evidence>
<organism evidence="12 13">
    <name type="scientific">Zizania palustris</name>
    <name type="common">Northern wild rice</name>
    <dbReference type="NCBI Taxonomy" id="103762"/>
    <lineage>
        <taxon>Eukaryota</taxon>
        <taxon>Viridiplantae</taxon>
        <taxon>Streptophyta</taxon>
        <taxon>Embryophyta</taxon>
        <taxon>Tracheophyta</taxon>
        <taxon>Spermatophyta</taxon>
        <taxon>Magnoliopsida</taxon>
        <taxon>Liliopsida</taxon>
        <taxon>Poales</taxon>
        <taxon>Poaceae</taxon>
        <taxon>BOP clade</taxon>
        <taxon>Oryzoideae</taxon>
        <taxon>Oryzeae</taxon>
        <taxon>Zizaniinae</taxon>
        <taxon>Zizania</taxon>
    </lineage>
</organism>
<evidence type="ECO:0000256" key="9">
    <source>
        <dbReference type="ARBA" id="ARBA00023765"/>
    </source>
</evidence>
<evidence type="ECO:0008006" key="14">
    <source>
        <dbReference type="Google" id="ProtNLM"/>
    </source>
</evidence>
<keyword evidence="3" id="KW-0964">Secreted</keyword>
<dbReference type="PANTHER" id="PTHR14363:SF21">
    <property type="entry name" value="HEPARANASE-LIKE PROTEIN 1"/>
    <property type="match status" value="1"/>
</dbReference>
<dbReference type="PANTHER" id="PTHR14363">
    <property type="entry name" value="HEPARANASE-RELATED"/>
    <property type="match status" value="1"/>
</dbReference>
<evidence type="ECO:0000256" key="8">
    <source>
        <dbReference type="ARBA" id="ARBA00023228"/>
    </source>
</evidence>
<keyword evidence="4 11" id="KW-0732">Signal</keyword>
<evidence type="ECO:0000256" key="5">
    <source>
        <dbReference type="ARBA" id="ARBA00022801"/>
    </source>
</evidence>
<evidence type="ECO:0000256" key="2">
    <source>
        <dbReference type="ARBA" id="ARBA00009800"/>
    </source>
</evidence>
<keyword evidence="8" id="KW-0458">Lysosome</keyword>
<proteinExistence type="inferred from homology"/>
<dbReference type="InterPro" id="IPR005199">
    <property type="entry name" value="Glyco_hydro_79"/>
</dbReference>
<comment type="caution">
    <text evidence="12">The sequence shown here is derived from an EMBL/GenBank/DDBJ whole genome shotgun (WGS) entry which is preliminary data.</text>
</comment>
<protein>
    <recommendedName>
        <fullName evidence="14">Heparanase-like protein 1</fullName>
    </recommendedName>
</protein>
<dbReference type="EMBL" id="JAAALK010000289">
    <property type="protein sequence ID" value="KAG8049080.1"/>
    <property type="molecule type" value="Genomic_DNA"/>
</dbReference>
<evidence type="ECO:0000256" key="10">
    <source>
        <dbReference type="ARBA" id="ARBA00055929"/>
    </source>
</evidence>
<dbReference type="Proteomes" id="UP000729402">
    <property type="component" value="Unassembled WGS sequence"/>
</dbReference>
<keyword evidence="13" id="KW-1185">Reference proteome</keyword>
<comment type="function">
    <text evidence="10">Endoglycosidase which is a cell surface and extracellular matrix-degrading enzyme. Cleaves heparan sulfate proteoglycans (HSPGs) into heparan sulfate side chains and core proteoglycans.</text>
</comment>
<dbReference type="OrthoDB" id="726732at2759"/>
<reference evidence="12" key="2">
    <citation type="submission" date="2021-02" db="EMBL/GenBank/DDBJ databases">
        <authorList>
            <person name="Kimball J.A."/>
            <person name="Haas M.W."/>
            <person name="Macchietto M."/>
            <person name="Kono T."/>
            <person name="Duquette J."/>
            <person name="Shao M."/>
        </authorList>
    </citation>
    <scope>NUCLEOTIDE SEQUENCE</scope>
    <source>
        <tissue evidence="12">Fresh leaf tissue</tissue>
    </source>
</reference>
<accession>A0A8J5V2S1</accession>
<evidence type="ECO:0000313" key="13">
    <source>
        <dbReference type="Proteomes" id="UP000729402"/>
    </source>
</evidence>
<gene>
    <name evidence="12" type="ORF">GUJ93_ZPchr0009g345</name>
</gene>
<comment type="similarity">
    <text evidence="2">Belongs to the glycosyl hydrolase 79 family.</text>
</comment>